<evidence type="ECO:0000256" key="2">
    <source>
        <dbReference type="SAM" id="MobiDB-lite"/>
    </source>
</evidence>
<feature type="domain" description="Peptidase M16 C-terminal" evidence="4">
    <location>
        <begin position="202"/>
        <end position="327"/>
    </location>
</feature>
<dbReference type="PANTHER" id="PTHR11851:SF49">
    <property type="entry name" value="MITOCHONDRIAL-PROCESSING PEPTIDASE SUBUNIT ALPHA"/>
    <property type="match status" value="1"/>
</dbReference>
<dbReference type="Pfam" id="PF05193">
    <property type="entry name" value="Peptidase_M16_C"/>
    <property type="match status" value="1"/>
</dbReference>
<proteinExistence type="inferred from homology"/>
<dbReference type="InterPro" id="IPR050361">
    <property type="entry name" value="MPP/UQCRC_Complex"/>
</dbReference>
<evidence type="ECO:0000313" key="6">
    <source>
        <dbReference type="Proteomes" id="UP001195724"/>
    </source>
</evidence>
<dbReference type="EMBL" id="JAFBCL010000001">
    <property type="protein sequence ID" value="MBM7814479.1"/>
    <property type="molecule type" value="Genomic_DNA"/>
</dbReference>
<keyword evidence="6" id="KW-1185">Reference proteome</keyword>
<feature type="region of interest" description="Disordered" evidence="2">
    <location>
        <begin position="180"/>
        <end position="216"/>
    </location>
</feature>
<accession>A0ABS2SE09</accession>
<comment type="similarity">
    <text evidence="1">Belongs to the peptidase M16 family.</text>
</comment>
<dbReference type="InterPro" id="IPR011765">
    <property type="entry name" value="Pept_M16_N"/>
</dbReference>
<dbReference type="RefSeq" id="WP_204845068.1">
    <property type="nucleotide sequence ID" value="NZ_JAFBCL010000001.1"/>
</dbReference>
<protein>
    <submittedName>
        <fullName evidence="5">Zn-dependent peptidase</fullName>
    </submittedName>
</protein>
<comment type="caution">
    <text evidence="5">The sequence shown here is derived from an EMBL/GenBank/DDBJ whole genome shotgun (WGS) entry which is preliminary data.</text>
</comment>
<dbReference type="Gene3D" id="3.30.830.10">
    <property type="entry name" value="Metalloenzyme, LuxS/M16 peptidase-like"/>
    <property type="match status" value="2"/>
</dbReference>
<gene>
    <name evidence="5" type="ORF">JOE68_005344</name>
</gene>
<evidence type="ECO:0000313" key="5">
    <source>
        <dbReference type="EMBL" id="MBM7814479.1"/>
    </source>
</evidence>
<sequence>MADPALTVTSEVRPGLRTTGICLTVALGSRADPPGLGGLTHLLEHLVMSAPVDGRSFGARAEWLGGSVNAHTGLEEQQFYARVRAEDADEVIALLLRAAFAPDLSEAAVAAEKAVVRRELVTSAADPNEVVQDAVLAALFPGHPLGRPVGGTPAGIRTAGPDAVRAHHATRFRGAPAHLAVVGPRPPELPRGSGPPPGATAPHVRPEPLPPTAHEDPRWPAGFAWVCLGARSPGAGDPRRPDYDVLAALLGSSPSSLLYRRLRDELGLGYAFEAWDRAYTEAGAWRVLVGVDEGDGTRVVDVVRGLLADLAERGPTEDDLGAAKRGLEVRTLVDTEDPLEAARSLGVRTRAGTAPWSPEALLAATRAVSADGVAEAARAVSADLITVVRPEGRRR</sequence>
<feature type="compositionally biased region" description="Pro residues" evidence="2">
    <location>
        <begin position="184"/>
        <end position="199"/>
    </location>
</feature>
<evidence type="ECO:0000256" key="1">
    <source>
        <dbReference type="ARBA" id="ARBA00007261"/>
    </source>
</evidence>
<reference evidence="5 6" key="1">
    <citation type="submission" date="2021-01" db="EMBL/GenBank/DDBJ databases">
        <title>Sequencing the genomes of 1000 actinobacteria strains.</title>
        <authorList>
            <person name="Klenk H.-P."/>
        </authorList>
    </citation>
    <scope>NUCLEOTIDE SEQUENCE [LARGE SCALE GENOMIC DNA]</scope>
    <source>
        <strain evidence="5 6">DSM 44581</strain>
    </source>
</reference>
<dbReference type="Pfam" id="PF00675">
    <property type="entry name" value="Peptidase_M16"/>
    <property type="match status" value="1"/>
</dbReference>
<feature type="domain" description="Peptidase M16 N-terminal" evidence="3">
    <location>
        <begin position="8"/>
        <end position="152"/>
    </location>
</feature>
<name>A0ABS2SE09_9PSEU</name>
<dbReference type="InterPro" id="IPR011249">
    <property type="entry name" value="Metalloenz_LuxS/M16"/>
</dbReference>
<dbReference type="Proteomes" id="UP001195724">
    <property type="component" value="Unassembled WGS sequence"/>
</dbReference>
<organism evidence="5 6">
    <name type="scientific">Saccharothrix algeriensis</name>
    <dbReference type="NCBI Taxonomy" id="173560"/>
    <lineage>
        <taxon>Bacteria</taxon>
        <taxon>Bacillati</taxon>
        <taxon>Actinomycetota</taxon>
        <taxon>Actinomycetes</taxon>
        <taxon>Pseudonocardiales</taxon>
        <taxon>Pseudonocardiaceae</taxon>
        <taxon>Saccharothrix</taxon>
    </lineage>
</organism>
<dbReference type="InterPro" id="IPR007863">
    <property type="entry name" value="Peptidase_M16_C"/>
</dbReference>
<dbReference type="SUPFAM" id="SSF63411">
    <property type="entry name" value="LuxS/MPP-like metallohydrolase"/>
    <property type="match status" value="2"/>
</dbReference>
<evidence type="ECO:0000259" key="4">
    <source>
        <dbReference type="Pfam" id="PF05193"/>
    </source>
</evidence>
<evidence type="ECO:0000259" key="3">
    <source>
        <dbReference type="Pfam" id="PF00675"/>
    </source>
</evidence>
<dbReference type="PANTHER" id="PTHR11851">
    <property type="entry name" value="METALLOPROTEASE"/>
    <property type="match status" value="1"/>
</dbReference>